<dbReference type="AlphaFoldDB" id="A0AAW0B321"/>
<evidence type="ECO:0000256" key="2">
    <source>
        <dbReference type="SAM" id="Phobius"/>
    </source>
</evidence>
<keyword evidence="4" id="KW-1185">Reference proteome</keyword>
<feature type="compositionally biased region" description="Basic and acidic residues" evidence="1">
    <location>
        <begin position="141"/>
        <end position="150"/>
    </location>
</feature>
<comment type="caution">
    <text evidence="3">The sequence shown here is derived from an EMBL/GenBank/DDBJ whole genome shotgun (WGS) entry which is preliminary data.</text>
</comment>
<feature type="compositionally biased region" description="Polar residues" evidence="1">
    <location>
        <begin position="127"/>
        <end position="138"/>
    </location>
</feature>
<feature type="region of interest" description="Disordered" evidence="1">
    <location>
        <begin position="105"/>
        <end position="155"/>
    </location>
</feature>
<keyword evidence="2" id="KW-0812">Transmembrane</keyword>
<accession>A0AAW0B321</accession>
<protein>
    <submittedName>
        <fullName evidence="3">Uncharacterized protein</fullName>
    </submittedName>
</protein>
<reference evidence="3 4" key="1">
    <citation type="submission" date="2024-01" db="EMBL/GenBank/DDBJ databases">
        <title>A draft genome for a cacao thread blight-causing isolate of Paramarasmius palmivorus.</title>
        <authorList>
            <person name="Baruah I.K."/>
            <person name="Bukari Y."/>
            <person name="Amoako-Attah I."/>
            <person name="Meinhardt L.W."/>
            <person name="Bailey B.A."/>
            <person name="Cohen S.P."/>
        </authorList>
    </citation>
    <scope>NUCLEOTIDE SEQUENCE [LARGE SCALE GENOMIC DNA]</scope>
    <source>
        <strain evidence="3 4">GH-12</strain>
    </source>
</reference>
<keyword evidence="2" id="KW-0472">Membrane</keyword>
<evidence type="ECO:0000313" key="4">
    <source>
        <dbReference type="Proteomes" id="UP001383192"/>
    </source>
</evidence>
<feature type="transmembrane region" description="Helical" evidence="2">
    <location>
        <begin position="68"/>
        <end position="90"/>
    </location>
</feature>
<evidence type="ECO:0000256" key="1">
    <source>
        <dbReference type="SAM" id="MobiDB-lite"/>
    </source>
</evidence>
<dbReference type="Proteomes" id="UP001383192">
    <property type="component" value="Unassembled WGS sequence"/>
</dbReference>
<sequence length="189" mass="20406">MRLSSTETLESSLASSTSFKGDKFITAVSVSVSISVETVPSQTLDLPTSTSALSPSLNGTAGKLPAGVIPGAVLGGTACILAIIIGFALYRRRSLRGLRPMPYHISPTASDHVNEKHRRGMCADPQESAQQWRQSPVSSPEEDRPQRESQRPSIIDRNIRTVVVRDVDRTELGLRAASEEAAPPHYTEL</sequence>
<name>A0AAW0B321_9AGAR</name>
<dbReference type="EMBL" id="JAYKXP010000215">
    <property type="protein sequence ID" value="KAK7019171.1"/>
    <property type="molecule type" value="Genomic_DNA"/>
</dbReference>
<keyword evidence="2" id="KW-1133">Transmembrane helix</keyword>
<evidence type="ECO:0000313" key="3">
    <source>
        <dbReference type="EMBL" id="KAK7019171.1"/>
    </source>
</evidence>
<proteinExistence type="predicted"/>
<organism evidence="3 4">
    <name type="scientific">Paramarasmius palmivorus</name>
    <dbReference type="NCBI Taxonomy" id="297713"/>
    <lineage>
        <taxon>Eukaryota</taxon>
        <taxon>Fungi</taxon>
        <taxon>Dikarya</taxon>
        <taxon>Basidiomycota</taxon>
        <taxon>Agaricomycotina</taxon>
        <taxon>Agaricomycetes</taxon>
        <taxon>Agaricomycetidae</taxon>
        <taxon>Agaricales</taxon>
        <taxon>Marasmiineae</taxon>
        <taxon>Marasmiaceae</taxon>
        <taxon>Paramarasmius</taxon>
    </lineage>
</organism>
<gene>
    <name evidence="3" type="ORF">VNI00_018165</name>
</gene>